<reference evidence="1 2" key="1">
    <citation type="submission" date="2023-09" db="EMBL/GenBank/DDBJ databases">
        <title>Multi-omics analysis of a traditional fermented food reveals byproduct-associated fungal strains for waste-to-food upcycling.</title>
        <authorList>
            <consortium name="Lawrence Berkeley National Laboratory"/>
            <person name="Rekdal V.M."/>
            <person name="Villalobos-Escobedo J.M."/>
            <person name="Rodriguez-Valeron N."/>
            <person name="Garcia M.O."/>
            <person name="Vasquez D.P."/>
            <person name="Damayanti I."/>
            <person name="Sorensen P.M."/>
            <person name="Baidoo E.E."/>
            <person name="De Carvalho A.C."/>
            <person name="Riley R."/>
            <person name="Lipzen A."/>
            <person name="He G."/>
            <person name="Yan M."/>
            <person name="Haridas S."/>
            <person name="Daum C."/>
            <person name="Yoshinaga Y."/>
            <person name="Ng V."/>
            <person name="Grigoriev I.V."/>
            <person name="Munk R."/>
            <person name="Nuraida L."/>
            <person name="Wijaya C.H."/>
            <person name="Morales P.-C."/>
            <person name="Keasling J.D."/>
        </authorList>
    </citation>
    <scope>NUCLEOTIDE SEQUENCE [LARGE SCALE GENOMIC DNA]</scope>
    <source>
        <strain evidence="1 2">FGSC 2613</strain>
    </source>
</reference>
<dbReference type="EMBL" id="JAVLET010000001">
    <property type="protein sequence ID" value="KAL0474170.1"/>
    <property type="molecule type" value="Genomic_DNA"/>
</dbReference>
<feature type="non-terminal residue" evidence="1">
    <location>
        <position position="1"/>
    </location>
</feature>
<accession>A0ABR3DND3</accession>
<organism evidence="1 2">
    <name type="scientific">Neurospora intermedia</name>
    <dbReference type="NCBI Taxonomy" id="5142"/>
    <lineage>
        <taxon>Eukaryota</taxon>
        <taxon>Fungi</taxon>
        <taxon>Dikarya</taxon>
        <taxon>Ascomycota</taxon>
        <taxon>Pezizomycotina</taxon>
        <taxon>Sordariomycetes</taxon>
        <taxon>Sordariomycetidae</taxon>
        <taxon>Sordariales</taxon>
        <taxon>Sordariaceae</taxon>
        <taxon>Neurospora</taxon>
    </lineage>
</organism>
<proteinExistence type="predicted"/>
<sequence length="55" mass="6526">KRVKEITKLEGISYILKRRYFACKNGIYSIKYYRLNCPTFLVKYVPINFACVSVN</sequence>
<name>A0ABR3DND3_NEUIN</name>
<dbReference type="Proteomes" id="UP001451303">
    <property type="component" value="Unassembled WGS sequence"/>
</dbReference>
<gene>
    <name evidence="1" type="ORF">QR685DRAFT_431799</name>
</gene>
<evidence type="ECO:0000313" key="1">
    <source>
        <dbReference type="EMBL" id="KAL0474170.1"/>
    </source>
</evidence>
<keyword evidence="2" id="KW-1185">Reference proteome</keyword>
<evidence type="ECO:0000313" key="2">
    <source>
        <dbReference type="Proteomes" id="UP001451303"/>
    </source>
</evidence>
<comment type="caution">
    <text evidence="1">The sequence shown here is derived from an EMBL/GenBank/DDBJ whole genome shotgun (WGS) entry which is preliminary data.</text>
</comment>
<protein>
    <submittedName>
        <fullName evidence="1">Uncharacterized protein</fullName>
    </submittedName>
</protein>